<protein>
    <submittedName>
        <fullName evidence="7">MFS transporter</fullName>
    </submittedName>
</protein>
<keyword evidence="3 5" id="KW-1133">Transmembrane helix</keyword>
<evidence type="ECO:0000313" key="7">
    <source>
        <dbReference type="EMBL" id="TPE62179.1"/>
    </source>
</evidence>
<evidence type="ECO:0000256" key="4">
    <source>
        <dbReference type="ARBA" id="ARBA00023136"/>
    </source>
</evidence>
<evidence type="ECO:0000256" key="3">
    <source>
        <dbReference type="ARBA" id="ARBA00022989"/>
    </source>
</evidence>
<dbReference type="OrthoDB" id="7828645at2"/>
<keyword evidence="8" id="KW-1185">Reference proteome</keyword>
<reference evidence="7 8" key="1">
    <citation type="submission" date="2019-06" db="EMBL/GenBank/DDBJ databases">
        <authorList>
            <person name="Lee I."/>
            <person name="Jang G.I."/>
            <person name="Hwang C.Y."/>
        </authorList>
    </citation>
    <scope>NUCLEOTIDE SEQUENCE [LARGE SCALE GENOMIC DNA]</scope>
    <source>
        <strain evidence="7 8">PAMC 28131</strain>
    </source>
</reference>
<sequence>MLVLAGILAFLMRNAEVAMLFIGLLLAFVLTHIGLAARPVRSALVARLGEKGFQAVYSLISILLLGGAIFAYRGMEPYPLWVAPAWAWPLCSALMLIACILFAGSLTPANKGLAGVPVTERPASGTMRITRHPMMWAFAIWAFVHGWLSGSLPTLLLVLGIGGLALLGAAHQDHKKRQLLGATWARYEKETSFWPLGAQMKGVQPWSALWPGVVPVLAGGALWALLTFVHPAIMKAPMVPPWGVLA</sequence>
<comment type="caution">
    <text evidence="7">The sequence shown here is derived from an EMBL/GenBank/DDBJ whole genome shotgun (WGS) entry which is preliminary data.</text>
</comment>
<feature type="transmembrane region" description="Helical" evidence="5">
    <location>
        <begin position="17"/>
        <end position="35"/>
    </location>
</feature>
<dbReference type="Pfam" id="PF07298">
    <property type="entry name" value="NnrU"/>
    <property type="match status" value="1"/>
</dbReference>
<evidence type="ECO:0000256" key="2">
    <source>
        <dbReference type="ARBA" id="ARBA00022692"/>
    </source>
</evidence>
<proteinExistence type="predicted"/>
<dbReference type="RefSeq" id="WP_140927604.1">
    <property type="nucleotide sequence ID" value="NZ_VFSU01000019.1"/>
</dbReference>
<organism evidence="7 8">
    <name type="scientific">Sandaracinobacter neustonicus</name>
    <dbReference type="NCBI Taxonomy" id="1715348"/>
    <lineage>
        <taxon>Bacteria</taxon>
        <taxon>Pseudomonadati</taxon>
        <taxon>Pseudomonadota</taxon>
        <taxon>Alphaproteobacteria</taxon>
        <taxon>Sphingomonadales</taxon>
        <taxon>Sphingosinicellaceae</taxon>
        <taxon>Sandaracinobacter</taxon>
    </lineage>
</organism>
<dbReference type="Gene3D" id="1.20.120.1630">
    <property type="match status" value="1"/>
</dbReference>
<dbReference type="InterPro" id="IPR009915">
    <property type="entry name" value="NnrU_dom"/>
</dbReference>
<feature type="transmembrane region" description="Helical" evidence="5">
    <location>
        <begin position="208"/>
        <end position="233"/>
    </location>
</feature>
<evidence type="ECO:0000256" key="1">
    <source>
        <dbReference type="ARBA" id="ARBA00004141"/>
    </source>
</evidence>
<accession>A0A501XNX9</accession>
<feature type="transmembrane region" description="Helical" evidence="5">
    <location>
        <begin position="129"/>
        <end position="148"/>
    </location>
</feature>
<dbReference type="Proteomes" id="UP000319897">
    <property type="component" value="Unassembled WGS sequence"/>
</dbReference>
<keyword evidence="4 5" id="KW-0472">Membrane</keyword>
<dbReference type="AlphaFoldDB" id="A0A501XNX9"/>
<dbReference type="GO" id="GO:0016020">
    <property type="term" value="C:membrane"/>
    <property type="evidence" value="ECO:0007669"/>
    <property type="project" value="UniProtKB-SubCell"/>
</dbReference>
<feature type="transmembrane region" description="Helical" evidence="5">
    <location>
        <begin position="86"/>
        <end position="108"/>
    </location>
</feature>
<dbReference type="EMBL" id="VFSU01000019">
    <property type="protein sequence ID" value="TPE62179.1"/>
    <property type="molecule type" value="Genomic_DNA"/>
</dbReference>
<feature type="domain" description="NnrU" evidence="6">
    <location>
        <begin position="21"/>
        <end position="235"/>
    </location>
</feature>
<evidence type="ECO:0000256" key="5">
    <source>
        <dbReference type="SAM" id="Phobius"/>
    </source>
</evidence>
<name>A0A501XNX9_9SPHN</name>
<gene>
    <name evidence="7" type="ORF">FJQ54_06510</name>
</gene>
<evidence type="ECO:0000313" key="8">
    <source>
        <dbReference type="Proteomes" id="UP000319897"/>
    </source>
</evidence>
<comment type="subcellular location">
    <subcellularLocation>
        <location evidence="1">Membrane</location>
        <topology evidence="1">Multi-pass membrane protein</topology>
    </subcellularLocation>
</comment>
<evidence type="ECO:0000259" key="6">
    <source>
        <dbReference type="Pfam" id="PF07298"/>
    </source>
</evidence>
<feature type="transmembrane region" description="Helical" evidence="5">
    <location>
        <begin position="55"/>
        <end position="74"/>
    </location>
</feature>
<keyword evidence="2 5" id="KW-0812">Transmembrane</keyword>